<feature type="binding site" evidence="11">
    <location>
        <position position="154"/>
    </location>
    <ligand>
        <name>CTP</name>
        <dbReference type="ChEBI" id="CHEBI:37563"/>
    </ligand>
</feature>
<dbReference type="EC" id="2.7.7.72" evidence="11"/>
<feature type="binding site" evidence="11">
    <location>
        <position position="111"/>
    </location>
    <ligand>
        <name>CTP</name>
        <dbReference type="ChEBI" id="CHEBI:37563"/>
    </ligand>
</feature>
<keyword evidence="2 11" id="KW-0808">Transferase</keyword>
<dbReference type="RefSeq" id="WP_146946120.1">
    <property type="nucleotide sequence ID" value="NZ_VOQF01000001.1"/>
</dbReference>
<dbReference type="GO" id="GO:0004810">
    <property type="term" value="F:CCA tRNA nucleotidyltransferase activity"/>
    <property type="evidence" value="ECO:0007669"/>
    <property type="project" value="UniProtKB-UniRule"/>
</dbReference>
<feature type="binding site" evidence="11">
    <location>
        <position position="30"/>
    </location>
    <ligand>
        <name>ATP</name>
        <dbReference type="ChEBI" id="CHEBI:30616"/>
    </ligand>
</feature>
<comment type="cofactor">
    <cofactor evidence="1 11">
        <name>Mg(2+)</name>
        <dbReference type="ChEBI" id="CHEBI:18420"/>
    </cofactor>
</comment>
<dbReference type="Proteomes" id="UP000321363">
    <property type="component" value="Unassembled WGS sequence"/>
</dbReference>
<evidence type="ECO:0000256" key="7">
    <source>
        <dbReference type="ARBA" id="ARBA00022800"/>
    </source>
</evidence>
<dbReference type="Gene3D" id="1.20.58.560">
    <property type="match status" value="1"/>
</dbReference>
<feature type="domain" description="Poly A polymerase head" evidence="12">
    <location>
        <begin position="23"/>
        <end position="141"/>
    </location>
</feature>
<feature type="binding site" evidence="11">
    <location>
        <position position="157"/>
    </location>
    <ligand>
        <name>CTP</name>
        <dbReference type="ChEBI" id="CHEBI:37563"/>
    </ligand>
</feature>
<feature type="binding site" evidence="11">
    <location>
        <position position="27"/>
    </location>
    <ligand>
        <name>ATP</name>
        <dbReference type="ChEBI" id="CHEBI:30616"/>
    </ligand>
</feature>
<dbReference type="PANTHER" id="PTHR46173">
    <property type="entry name" value="CCA TRNA NUCLEOTIDYLTRANSFERASE 1, MITOCHONDRIAL"/>
    <property type="match status" value="1"/>
</dbReference>
<dbReference type="InterPro" id="IPR050264">
    <property type="entry name" value="Bact_CCA-adding_enz_type3_sf"/>
</dbReference>
<sequence>MNSSFIEAKPILEKLISSGYQAFYVGGSVRDLLLEREIGDVDIATSAKPNEIKKLFRKTIDVGAEHGTIIVLHNETPYEVTTFRTETEYEDFRRPKSVSFISSLKEDLKRRDFTINAMAMDIDGEIIDYFNGKEDLYNKHIQTVGKASERFTEDALRMLRAVRFVSQLSFSLSFTTQIAIRDHAHLLESISTERKVIEIEKLLSGNSFQEAVKLLLECEVYSFLPGLVHKQDELNNLLVFDFTLITNREELWTTISYFIKPISVEAFLRSWKLPVKLIKAVEKNLNYLQLLLNGQTWTKLLIYEAGIDAALSAERIYSLLGDGGTLEVNLNTVKSLYKSLPIKDKKDLNITGKEIIEVMKKQPGPWVTKAINAIEIAILMDELENNRVAIKEWLLSCNQNFEQSY</sequence>
<feature type="binding site" evidence="11">
    <location>
        <position position="154"/>
    </location>
    <ligand>
        <name>ATP</name>
        <dbReference type="ChEBI" id="CHEBI:30616"/>
    </ligand>
</feature>
<dbReference type="OrthoDB" id="9805698at2"/>
<comment type="catalytic activity">
    <reaction evidence="11">
        <text>a tRNA with a 3' CCA end + 2 CTP + ATP = a tRNA with a 3' CCACCA end + 3 diphosphate</text>
        <dbReference type="Rhea" id="RHEA:76235"/>
        <dbReference type="Rhea" id="RHEA-COMP:10468"/>
        <dbReference type="Rhea" id="RHEA-COMP:18655"/>
        <dbReference type="ChEBI" id="CHEBI:30616"/>
        <dbReference type="ChEBI" id="CHEBI:33019"/>
        <dbReference type="ChEBI" id="CHEBI:37563"/>
        <dbReference type="ChEBI" id="CHEBI:83071"/>
        <dbReference type="ChEBI" id="CHEBI:195187"/>
    </reaction>
</comment>
<evidence type="ECO:0000259" key="12">
    <source>
        <dbReference type="Pfam" id="PF01743"/>
    </source>
</evidence>
<dbReference type="GO" id="GO:0001680">
    <property type="term" value="P:tRNA 3'-terminal CCA addition"/>
    <property type="evidence" value="ECO:0007669"/>
    <property type="project" value="UniProtKB-UniRule"/>
</dbReference>
<comment type="miscellaneous">
    <text evidence="11">A single active site specifically recognizes both ATP and CTP and is responsible for their addition.</text>
</comment>
<dbReference type="GO" id="GO:0005524">
    <property type="term" value="F:ATP binding"/>
    <property type="evidence" value="ECO:0007669"/>
    <property type="project" value="UniProtKB-UniRule"/>
</dbReference>
<evidence type="ECO:0000259" key="14">
    <source>
        <dbReference type="Pfam" id="PF13735"/>
    </source>
</evidence>
<dbReference type="EMBL" id="VOQF01000001">
    <property type="protein sequence ID" value="TXC93262.1"/>
    <property type="molecule type" value="Genomic_DNA"/>
</dbReference>
<comment type="caution">
    <text evidence="15">The sequence shown here is derived from an EMBL/GenBank/DDBJ whole genome shotgun (WGS) entry which is preliminary data.</text>
</comment>
<accession>A0A5C6WBN5</accession>
<dbReference type="SUPFAM" id="SSF81891">
    <property type="entry name" value="Poly A polymerase C-terminal region-like"/>
    <property type="match status" value="1"/>
</dbReference>
<feature type="domain" description="CCA-adding enzyme C-terminal" evidence="14">
    <location>
        <begin position="245"/>
        <end position="394"/>
    </location>
</feature>
<evidence type="ECO:0000256" key="5">
    <source>
        <dbReference type="ARBA" id="ARBA00022723"/>
    </source>
</evidence>
<keyword evidence="10 11" id="KW-0694">RNA-binding</keyword>
<dbReference type="InterPro" id="IPR032810">
    <property type="entry name" value="CCA-adding_enz_C"/>
</dbReference>
<evidence type="ECO:0000256" key="4">
    <source>
        <dbReference type="ARBA" id="ARBA00022695"/>
    </source>
</evidence>
<organism evidence="15 16">
    <name type="scientific">Metabacillus litoralis</name>
    <dbReference type="NCBI Taxonomy" id="152268"/>
    <lineage>
        <taxon>Bacteria</taxon>
        <taxon>Bacillati</taxon>
        <taxon>Bacillota</taxon>
        <taxon>Bacilli</taxon>
        <taxon>Bacillales</taxon>
        <taxon>Bacillaceae</taxon>
        <taxon>Metabacillus</taxon>
    </lineage>
</organism>
<keyword evidence="4 11" id="KW-0548">Nucleotidyltransferase</keyword>
<feature type="domain" description="tRNA nucleotidyltransferase/poly(A) polymerase RNA and SrmB- binding" evidence="13">
    <location>
        <begin position="170"/>
        <end position="227"/>
    </location>
</feature>
<keyword evidence="16" id="KW-1185">Reference proteome</keyword>
<dbReference type="Pfam" id="PF13735">
    <property type="entry name" value="tRNA_NucTran2_2"/>
    <property type="match status" value="1"/>
</dbReference>
<feature type="binding site" evidence="11">
    <location>
        <position position="40"/>
    </location>
    <ligand>
        <name>Mg(2+)</name>
        <dbReference type="ChEBI" id="CHEBI:18420"/>
    </ligand>
</feature>
<evidence type="ECO:0000256" key="11">
    <source>
        <dbReference type="HAMAP-Rule" id="MF_01263"/>
    </source>
</evidence>
<evidence type="ECO:0000256" key="2">
    <source>
        <dbReference type="ARBA" id="ARBA00022679"/>
    </source>
</evidence>
<feature type="binding site" evidence="11">
    <location>
        <position position="160"/>
    </location>
    <ligand>
        <name>ATP</name>
        <dbReference type="ChEBI" id="CHEBI:30616"/>
    </ligand>
</feature>
<keyword evidence="9 11" id="KW-0460">Magnesium</keyword>
<feature type="binding site" evidence="11">
    <location>
        <position position="27"/>
    </location>
    <ligand>
        <name>CTP</name>
        <dbReference type="ChEBI" id="CHEBI:37563"/>
    </ligand>
</feature>
<feature type="binding site" evidence="11">
    <location>
        <position position="42"/>
    </location>
    <ligand>
        <name>Mg(2+)</name>
        <dbReference type="ChEBI" id="CHEBI:18420"/>
    </ligand>
</feature>
<proteinExistence type="inferred from homology"/>
<feature type="binding site" evidence="11">
    <location>
        <position position="163"/>
    </location>
    <ligand>
        <name>CTP</name>
        <dbReference type="ChEBI" id="CHEBI:37563"/>
    </ligand>
</feature>
<dbReference type="Pfam" id="PF12627">
    <property type="entry name" value="PolyA_pol_RNAbd"/>
    <property type="match status" value="1"/>
</dbReference>
<evidence type="ECO:0000256" key="6">
    <source>
        <dbReference type="ARBA" id="ARBA00022741"/>
    </source>
</evidence>
<keyword evidence="6 11" id="KW-0547">Nucleotide-binding</keyword>
<dbReference type="PANTHER" id="PTHR46173:SF1">
    <property type="entry name" value="CCA TRNA NUCLEOTIDYLTRANSFERASE 1, MITOCHONDRIAL"/>
    <property type="match status" value="1"/>
</dbReference>
<dbReference type="GO" id="GO:0160016">
    <property type="term" value="F:CCACCA tRNA nucleotidyltransferase activity"/>
    <property type="evidence" value="ECO:0007669"/>
    <property type="project" value="RHEA"/>
</dbReference>
<dbReference type="HAMAP" id="MF_01263">
    <property type="entry name" value="CCA_bact_type3"/>
    <property type="match status" value="1"/>
</dbReference>
<feature type="binding site" evidence="11">
    <location>
        <position position="30"/>
    </location>
    <ligand>
        <name>CTP</name>
        <dbReference type="ChEBI" id="CHEBI:37563"/>
    </ligand>
</feature>
<evidence type="ECO:0000256" key="9">
    <source>
        <dbReference type="ARBA" id="ARBA00022842"/>
    </source>
</evidence>
<protein>
    <recommendedName>
        <fullName evidence="11">CCA-adding enzyme</fullName>
        <ecNumber evidence="11">2.7.7.72</ecNumber>
    </recommendedName>
    <alternativeName>
        <fullName evidence="11">CCA tRNA nucleotidyltransferase</fullName>
    </alternativeName>
    <alternativeName>
        <fullName evidence="11">tRNA CCA-pyrophosphorylase</fullName>
    </alternativeName>
    <alternativeName>
        <fullName evidence="11">tRNA adenylyl-/cytidylyl- transferase</fullName>
    </alternativeName>
    <alternativeName>
        <fullName evidence="11">tRNA nucleotidyltransferase</fullName>
    </alternativeName>
    <alternativeName>
        <fullName evidence="11">tRNA-NT</fullName>
    </alternativeName>
</protein>
<feature type="binding site" evidence="11">
    <location>
        <position position="111"/>
    </location>
    <ligand>
        <name>ATP</name>
        <dbReference type="ChEBI" id="CHEBI:30616"/>
    </ligand>
</feature>
<keyword evidence="7 11" id="KW-0692">RNA repair</keyword>
<comment type="function">
    <text evidence="11">Catalyzes the addition and repair of the essential 3'-terminal CCA sequence in tRNAs without using a nucleic acid template. Adds these three nucleotides in the order of C, C, and A to the tRNA nucleotide-73, using CTP and ATP as substrates and producing inorganic pyrophosphate. tRNA 3'-terminal CCA addition is required both for tRNA processing and repair. Also involved in tRNA surveillance by mediating tandem CCA addition to generate a CCACCA at the 3' terminus of unstable tRNAs. While stable tRNAs receive only 3'-terminal CCA, unstable tRNAs are marked with CCACCA and rapidly degraded.</text>
</comment>
<dbReference type="InterPro" id="IPR002646">
    <property type="entry name" value="PolA_pol_head_dom"/>
</dbReference>
<dbReference type="Gene3D" id="1.10.3090.10">
    <property type="entry name" value="cca-adding enzyme, domain 2"/>
    <property type="match status" value="1"/>
</dbReference>
<dbReference type="GO" id="GO:0000049">
    <property type="term" value="F:tRNA binding"/>
    <property type="evidence" value="ECO:0007669"/>
    <property type="project" value="UniProtKB-UniRule"/>
</dbReference>
<comment type="similarity">
    <text evidence="11">Belongs to the tRNA nucleotidyltransferase/poly(A) polymerase family. Bacterial CCA-adding enzyme type 3 subfamily.</text>
</comment>
<comment type="catalytic activity">
    <reaction evidence="11">
        <text>a tRNA precursor + 2 CTP + ATP = a tRNA with a 3' CCA end + 3 diphosphate</text>
        <dbReference type="Rhea" id="RHEA:14433"/>
        <dbReference type="Rhea" id="RHEA-COMP:10465"/>
        <dbReference type="Rhea" id="RHEA-COMP:10468"/>
        <dbReference type="ChEBI" id="CHEBI:30616"/>
        <dbReference type="ChEBI" id="CHEBI:33019"/>
        <dbReference type="ChEBI" id="CHEBI:37563"/>
        <dbReference type="ChEBI" id="CHEBI:74896"/>
        <dbReference type="ChEBI" id="CHEBI:83071"/>
        <dbReference type="EC" id="2.7.7.72"/>
    </reaction>
</comment>
<evidence type="ECO:0000313" key="16">
    <source>
        <dbReference type="Proteomes" id="UP000321363"/>
    </source>
</evidence>
<feature type="binding site" evidence="11">
    <location>
        <position position="157"/>
    </location>
    <ligand>
        <name>ATP</name>
        <dbReference type="ChEBI" id="CHEBI:30616"/>
    </ligand>
</feature>
<dbReference type="Pfam" id="PF01743">
    <property type="entry name" value="PolyA_pol"/>
    <property type="match status" value="1"/>
</dbReference>
<dbReference type="SUPFAM" id="SSF81301">
    <property type="entry name" value="Nucleotidyltransferase"/>
    <property type="match status" value="1"/>
</dbReference>
<dbReference type="Gene3D" id="1.10.246.80">
    <property type="match status" value="1"/>
</dbReference>
<keyword evidence="3 11" id="KW-0819">tRNA processing</keyword>
<dbReference type="CDD" id="cd05398">
    <property type="entry name" value="NT_ClassII-CCAase"/>
    <property type="match status" value="1"/>
</dbReference>
<evidence type="ECO:0000256" key="1">
    <source>
        <dbReference type="ARBA" id="ARBA00001946"/>
    </source>
</evidence>
<keyword evidence="5 11" id="KW-0479">Metal-binding</keyword>
<dbReference type="InterPro" id="IPR023068">
    <property type="entry name" value="CCA-adding_enz_firmicutes"/>
</dbReference>
<keyword evidence="8 11" id="KW-0067">ATP-binding</keyword>
<gene>
    <name evidence="11" type="primary">cca</name>
    <name evidence="15" type="ORF">FS935_03460</name>
</gene>
<feature type="binding site" evidence="11">
    <location>
        <position position="163"/>
    </location>
    <ligand>
        <name>ATP</name>
        <dbReference type="ChEBI" id="CHEBI:30616"/>
    </ligand>
</feature>
<evidence type="ECO:0000259" key="13">
    <source>
        <dbReference type="Pfam" id="PF12627"/>
    </source>
</evidence>
<evidence type="ECO:0000256" key="3">
    <source>
        <dbReference type="ARBA" id="ARBA00022694"/>
    </source>
</evidence>
<dbReference type="GO" id="GO:0042245">
    <property type="term" value="P:RNA repair"/>
    <property type="evidence" value="ECO:0007669"/>
    <property type="project" value="UniProtKB-KW"/>
</dbReference>
<dbReference type="NCBIfam" id="NF009814">
    <property type="entry name" value="PRK13299.1"/>
    <property type="match status" value="1"/>
</dbReference>
<dbReference type="AlphaFoldDB" id="A0A5C6WBN5"/>
<dbReference type="InterPro" id="IPR043519">
    <property type="entry name" value="NT_sf"/>
</dbReference>
<comment type="subunit">
    <text evidence="11">Homodimer.</text>
</comment>
<dbReference type="InterPro" id="IPR032828">
    <property type="entry name" value="PolyA_RNA-bd"/>
</dbReference>
<feature type="binding site" evidence="11">
    <location>
        <position position="160"/>
    </location>
    <ligand>
        <name>CTP</name>
        <dbReference type="ChEBI" id="CHEBI:37563"/>
    </ligand>
</feature>
<dbReference type="Gene3D" id="3.30.460.10">
    <property type="entry name" value="Beta Polymerase, domain 2"/>
    <property type="match status" value="1"/>
</dbReference>
<name>A0A5C6WBN5_9BACI</name>
<evidence type="ECO:0000313" key="15">
    <source>
        <dbReference type="EMBL" id="TXC93262.1"/>
    </source>
</evidence>
<evidence type="ECO:0000256" key="10">
    <source>
        <dbReference type="ARBA" id="ARBA00022884"/>
    </source>
</evidence>
<reference evidence="15 16" key="1">
    <citation type="journal article" date="2005" name="Int. J. Syst. Evol. Microbiol.">
        <title>Bacillus litoralis sp. nov., isolated from a tidal flat of the Yellow Sea in Korea.</title>
        <authorList>
            <person name="Yoon J.H."/>
            <person name="Oh T.K."/>
        </authorList>
    </citation>
    <scope>NUCLEOTIDE SEQUENCE [LARGE SCALE GENOMIC DNA]</scope>
    <source>
        <strain evidence="15 16">SW-211</strain>
    </source>
</reference>
<evidence type="ECO:0000256" key="8">
    <source>
        <dbReference type="ARBA" id="ARBA00022840"/>
    </source>
</evidence>
<dbReference type="GO" id="GO:0000287">
    <property type="term" value="F:magnesium ion binding"/>
    <property type="evidence" value="ECO:0007669"/>
    <property type="project" value="UniProtKB-UniRule"/>
</dbReference>